<dbReference type="InterPro" id="IPR045090">
    <property type="entry name" value="Pept_M3A_M3B"/>
</dbReference>
<evidence type="ECO:0000313" key="15">
    <source>
        <dbReference type="Proteomes" id="UP000247498"/>
    </source>
</evidence>
<dbReference type="CDD" id="cd06456">
    <property type="entry name" value="M3A_DCP"/>
    <property type="match status" value="1"/>
</dbReference>
<proteinExistence type="inferred from homology"/>
<comment type="caution">
    <text evidence="14">The sequence shown here is derived from an EMBL/GenBank/DDBJ whole genome shotgun (WGS) entry which is preliminary data.</text>
</comment>
<keyword evidence="2 9" id="KW-0645">Protease</keyword>
<evidence type="ECO:0000256" key="9">
    <source>
        <dbReference type="RuleBase" id="RU003435"/>
    </source>
</evidence>
<evidence type="ECO:0000259" key="13">
    <source>
        <dbReference type="Pfam" id="PF19310"/>
    </source>
</evidence>
<evidence type="ECO:0000256" key="7">
    <source>
        <dbReference type="ARBA" id="ARBA00024603"/>
    </source>
</evidence>
<dbReference type="GO" id="GO:0005829">
    <property type="term" value="C:cytosol"/>
    <property type="evidence" value="ECO:0007669"/>
    <property type="project" value="UniProtKB-ARBA"/>
</dbReference>
<dbReference type="Pfam" id="PF01432">
    <property type="entry name" value="Peptidase_M3"/>
    <property type="match status" value="1"/>
</dbReference>
<keyword evidence="11" id="KW-0732">Signal</keyword>
<keyword evidence="15" id="KW-1185">Reference proteome</keyword>
<dbReference type="OrthoDB" id="534666at2759"/>
<feature type="domain" description="Oligopeptidase A N-terminal" evidence="13">
    <location>
        <begin position="118"/>
        <end position="240"/>
    </location>
</feature>
<reference evidence="14 15" key="1">
    <citation type="journal article" date="2018" name="Sci. Rep.">
        <title>Raphidocelis subcapitata (=Pseudokirchneriella subcapitata) provides an insight into genome evolution and environmental adaptations in the Sphaeropleales.</title>
        <authorList>
            <person name="Suzuki S."/>
            <person name="Yamaguchi H."/>
            <person name="Nakajima N."/>
            <person name="Kawachi M."/>
        </authorList>
    </citation>
    <scope>NUCLEOTIDE SEQUENCE [LARGE SCALE GENOMIC DNA]</scope>
    <source>
        <strain evidence="14 15">NIES-35</strain>
    </source>
</reference>
<evidence type="ECO:0000256" key="6">
    <source>
        <dbReference type="ARBA" id="ARBA00023049"/>
    </source>
</evidence>
<name>A0A2V0NRE1_9CHLO</name>
<protein>
    <recommendedName>
        <fullName evidence="8">oligopeptidase A</fullName>
        <ecNumber evidence="8">3.4.24.70</ecNumber>
    </recommendedName>
</protein>
<gene>
    <name evidence="14" type="ORF">Rsub_03349</name>
</gene>
<feature type="region of interest" description="Disordered" evidence="10">
    <location>
        <begin position="60"/>
        <end position="97"/>
    </location>
</feature>
<dbReference type="InterPro" id="IPR024079">
    <property type="entry name" value="MetalloPept_cat_dom_sf"/>
</dbReference>
<dbReference type="InterPro" id="IPR034005">
    <property type="entry name" value="M3A_DCP"/>
</dbReference>
<dbReference type="Gene3D" id="1.10.1370.10">
    <property type="entry name" value="Neurolysin, domain 3"/>
    <property type="match status" value="1"/>
</dbReference>
<dbReference type="InterPro" id="IPR024077">
    <property type="entry name" value="Neurolysin/TOP_dom2"/>
</dbReference>
<organism evidence="14 15">
    <name type="scientific">Raphidocelis subcapitata</name>
    <dbReference type="NCBI Taxonomy" id="307507"/>
    <lineage>
        <taxon>Eukaryota</taxon>
        <taxon>Viridiplantae</taxon>
        <taxon>Chlorophyta</taxon>
        <taxon>core chlorophytes</taxon>
        <taxon>Chlorophyceae</taxon>
        <taxon>CS clade</taxon>
        <taxon>Sphaeropleales</taxon>
        <taxon>Selenastraceae</taxon>
        <taxon>Raphidocelis</taxon>
    </lineage>
</organism>
<dbReference type="FunCoup" id="A0A2V0NRE1">
    <property type="interactions" value="1720"/>
</dbReference>
<keyword evidence="3 9" id="KW-0479">Metal-binding</keyword>
<dbReference type="SUPFAM" id="SSF55486">
    <property type="entry name" value="Metalloproteases ('zincins'), catalytic domain"/>
    <property type="match status" value="1"/>
</dbReference>
<sequence>MARLRALTALLAVAALASGVAGAKQRPPKPVDRAALVDQFPSPLWASSRAVTWERAGNPLSGEAVVGAPPADPPLRSLPRSEAAAAEAASVGDNPLLDDSAPFPRYSDVRPEHVLPGMRAVLAELNSALDKLEAGSGRPTYDGVLHPLERMTDKLERTWGVVTHLRSVRDTGDLRKAVTEVQPEVVAFELRLGQSRPLYEALQAIKDGEGWAKLTRTQQRVVDLQLRDLVLGGVALSPKDRARFNAIQQELAQLVTTFGNNILDSTLEFKKLLTKKDEVEGLGATALTKAAEDARGAGHAGATPAEGPWLFTLDSPSYTAVITYAKSRPLREEFYRAYNSRASYGAVDNGPVLDRLLALRREGAQLLGFPNFAERSFVTKMATLSSARGLLEEMRTAALPPAEKDLEDLRAFAASSQGFEGDLAVWDVSYWAEKLRASRYNLTDEELRPYLAFPNVLEGMFKLAKRLFGVDIVAADGAAPVWHPDVRFFEVRAANATPVAHFYVDPFSRPAEKRSGAWMDSVISRSKLMAPEGKSVRLPVALAICNQMAPVGDGPALMTFREVETLFHEFGHTLQHMLTTVDEGLVAGIRGVSWDAVELASQFMENWCYDRPTLMSFAKHHATGAPLPDEVFERIVAAKNFRSATGLIRQVNLATKDLELYSNYVPGGSETIWDVDRRVAARTLVMQPLADDRALCSFGHIFSGGYSAGYYSYKWSEVLSADAFAAFEEAGLGDESAIKATGGRYRGTVLALGGSVPPARVFEMFRGRGPSTAALLRHSGLAGAAA</sequence>
<feature type="signal peptide" evidence="11">
    <location>
        <begin position="1"/>
        <end position="22"/>
    </location>
</feature>
<dbReference type="PANTHER" id="PTHR11804">
    <property type="entry name" value="PROTEASE M3 THIMET OLIGOPEPTIDASE-RELATED"/>
    <property type="match status" value="1"/>
</dbReference>
<comment type="similarity">
    <text evidence="1 9">Belongs to the peptidase M3 family.</text>
</comment>
<evidence type="ECO:0000256" key="2">
    <source>
        <dbReference type="ARBA" id="ARBA00022670"/>
    </source>
</evidence>
<dbReference type="Proteomes" id="UP000247498">
    <property type="component" value="Unassembled WGS sequence"/>
</dbReference>
<keyword evidence="4 9" id="KW-0378">Hydrolase</keyword>
<dbReference type="GO" id="GO:0006508">
    <property type="term" value="P:proteolysis"/>
    <property type="evidence" value="ECO:0007669"/>
    <property type="project" value="UniProtKB-KW"/>
</dbReference>
<dbReference type="GO" id="GO:0004222">
    <property type="term" value="F:metalloendopeptidase activity"/>
    <property type="evidence" value="ECO:0007669"/>
    <property type="project" value="UniProtKB-EC"/>
</dbReference>
<keyword evidence="5 9" id="KW-0862">Zinc</keyword>
<evidence type="ECO:0000256" key="5">
    <source>
        <dbReference type="ARBA" id="ARBA00022833"/>
    </source>
</evidence>
<feature type="chain" id="PRO_5016014626" description="oligopeptidase A" evidence="11">
    <location>
        <begin position="23"/>
        <end position="786"/>
    </location>
</feature>
<evidence type="ECO:0000256" key="11">
    <source>
        <dbReference type="SAM" id="SignalP"/>
    </source>
</evidence>
<evidence type="ECO:0000256" key="4">
    <source>
        <dbReference type="ARBA" id="ARBA00022801"/>
    </source>
</evidence>
<feature type="domain" description="Peptidase M3A/M3B catalytic" evidence="12">
    <location>
        <begin position="322"/>
        <end position="780"/>
    </location>
</feature>
<evidence type="ECO:0000256" key="1">
    <source>
        <dbReference type="ARBA" id="ARBA00006040"/>
    </source>
</evidence>
<accession>A0A2V0NRE1</accession>
<comment type="catalytic activity">
    <reaction evidence="7">
        <text>Hydrolysis of oligopeptides, with broad specificity. Gly or Ala commonly occur as P1 or P1' residues, but more distant residues are also important, as is shown by the fact that Z-Gly-Pro-Gly-|-Gly-Pro-Ala is cleaved, but not Z-(Gly)(5).</text>
        <dbReference type="EC" id="3.4.24.70"/>
    </reaction>
</comment>
<dbReference type="FunFam" id="1.10.1370.40:FF:000005">
    <property type="entry name" value="Organellar oligopeptidase A, chloroplastic/mitochondrial"/>
    <property type="match status" value="1"/>
</dbReference>
<dbReference type="Gene3D" id="3.40.390.10">
    <property type="entry name" value="Collagenase (Catalytic Domain)"/>
    <property type="match status" value="1"/>
</dbReference>
<dbReference type="Pfam" id="PF19310">
    <property type="entry name" value="TOP_N"/>
    <property type="match status" value="1"/>
</dbReference>
<dbReference type="EMBL" id="BDRX01000015">
    <property type="protein sequence ID" value="GBF90216.1"/>
    <property type="molecule type" value="Genomic_DNA"/>
</dbReference>
<dbReference type="GO" id="GO:0006518">
    <property type="term" value="P:peptide metabolic process"/>
    <property type="evidence" value="ECO:0007669"/>
    <property type="project" value="TreeGrafter"/>
</dbReference>
<dbReference type="Gene3D" id="1.10.1370.40">
    <property type="match status" value="1"/>
</dbReference>
<evidence type="ECO:0000256" key="8">
    <source>
        <dbReference type="ARBA" id="ARBA00026100"/>
    </source>
</evidence>
<evidence type="ECO:0000256" key="10">
    <source>
        <dbReference type="SAM" id="MobiDB-lite"/>
    </source>
</evidence>
<dbReference type="InterPro" id="IPR045666">
    <property type="entry name" value="OpdA_N"/>
</dbReference>
<dbReference type="FunFam" id="3.40.390.10:FF:000009">
    <property type="entry name" value="Oligopeptidase A"/>
    <property type="match status" value="1"/>
</dbReference>
<keyword evidence="6 9" id="KW-0482">Metalloprotease</keyword>
<dbReference type="AlphaFoldDB" id="A0A2V0NRE1"/>
<dbReference type="PANTHER" id="PTHR11804:SF83">
    <property type="entry name" value="LD37516P"/>
    <property type="match status" value="1"/>
</dbReference>
<evidence type="ECO:0000259" key="12">
    <source>
        <dbReference type="Pfam" id="PF01432"/>
    </source>
</evidence>
<comment type="cofactor">
    <cofactor evidence="9">
        <name>Zn(2+)</name>
        <dbReference type="ChEBI" id="CHEBI:29105"/>
    </cofactor>
    <text evidence="9">Binds 1 zinc ion.</text>
</comment>
<dbReference type="EC" id="3.4.24.70" evidence="8"/>
<dbReference type="InParanoid" id="A0A2V0NRE1"/>
<dbReference type="GO" id="GO:0046872">
    <property type="term" value="F:metal ion binding"/>
    <property type="evidence" value="ECO:0007669"/>
    <property type="project" value="UniProtKB-UniRule"/>
</dbReference>
<evidence type="ECO:0000256" key="3">
    <source>
        <dbReference type="ARBA" id="ARBA00022723"/>
    </source>
</evidence>
<dbReference type="InterPro" id="IPR001567">
    <property type="entry name" value="Pept_M3A_M3B_dom"/>
</dbReference>
<evidence type="ECO:0000313" key="14">
    <source>
        <dbReference type="EMBL" id="GBF90216.1"/>
    </source>
</evidence>